<dbReference type="InterPro" id="IPR057772">
    <property type="entry name" value="SH3_Myo18a"/>
</dbReference>
<evidence type="ECO:0000259" key="7">
    <source>
        <dbReference type="PROSITE" id="PS51456"/>
    </source>
</evidence>
<dbReference type="SUPFAM" id="SSF52540">
    <property type="entry name" value="P-loop containing nucleoside triphosphate hydrolases"/>
    <property type="match status" value="1"/>
</dbReference>
<dbReference type="InterPro" id="IPR001609">
    <property type="entry name" value="Myosin_head_motor_dom-like"/>
</dbReference>
<dbReference type="Pfam" id="PF00063">
    <property type="entry name" value="Myosin_head"/>
    <property type="match status" value="1"/>
</dbReference>
<dbReference type="GO" id="GO:0005737">
    <property type="term" value="C:cytoplasm"/>
    <property type="evidence" value="ECO:0007669"/>
    <property type="project" value="TreeGrafter"/>
</dbReference>
<keyword evidence="5 6" id="KW-0009">Actin-binding</keyword>
<reference evidence="8 9" key="1">
    <citation type="submission" date="2013-11" db="EMBL/GenBank/DDBJ databases">
        <title>Draft genome of the bovine lungworm Dictyocaulus viviparus.</title>
        <authorList>
            <person name="Mitreva M."/>
        </authorList>
    </citation>
    <scope>NUCLEOTIDE SEQUENCE [LARGE SCALE GENOMIC DNA]</scope>
    <source>
        <strain evidence="8 9">HannoverDv2000</strain>
    </source>
</reference>
<dbReference type="GO" id="GO:0005524">
    <property type="term" value="F:ATP binding"/>
    <property type="evidence" value="ECO:0007669"/>
    <property type="project" value="UniProtKB-UniRule"/>
</dbReference>
<comment type="similarity">
    <text evidence="6">Belongs to the TRAFAC class myosin-kinesin ATPase superfamily. Myosin family.</text>
</comment>
<dbReference type="InterPro" id="IPR036961">
    <property type="entry name" value="Kinesin_motor_dom_sf"/>
</dbReference>
<dbReference type="GO" id="GO:0016459">
    <property type="term" value="C:myosin complex"/>
    <property type="evidence" value="ECO:0007669"/>
    <property type="project" value="UniProtKB-KW"/>
</dbReference>
<evidence type="ECO:0000313" key="8">
    <source>
        <dbReference type="EMBL" id="KJH44016.1"/>
    </source>
</evidence>
<organism evidence="8 9">
    <name type="scientific">Dictyocaulus viviparus</name>
    <name type="common">Bovine lungworm</name>
    <dbReference type="NCBI Taxonomy" id="29172"/>
    <lineage>
        <taxon>Eukaryota</taxon>
        <taxon>Metazoa</taxon>
        <taxon>Ecdysozoa</taxon>
        <taxon>Nematoda</taxon>
        <taxon>Chromadorea</taxon>
        <taxon>Rhabditida</taxon>
        <taxon>Rhabditina</taxon>
        <taxon>Rhabditomorpha</taxon>
        <taxon>Strongyloidea</taxon>
        <taxon>Metastrongylidae</taxon>
        <taxon>Dictyocaulus</taxon>
    </lineage>
</organism>
<dbReference type="GO" id="GO:0007015">
    <property type="term" value="P:actin filament organization"/>
    <property type="evidence" value="ECO:0007669"/>
    <property type="project" value="TreeGrafter"/>
</dbReference>
<dbReference type="PANTHER" id="PTHR13140:SF706">
    <property type="entry name" value="DILUTE CLASS UNCONVENTIONAL MYOSIN, ISOFORM C"/>
    <property type="match status" value="1"/>
</dbReference>
<accession>A0A0D8XNQ9</accession>
<evidence type="ECO:0000256" key="4">
    <source>
        <dbReference type="ARBA" id="ARBA00023175"/>
    </source>
</evidence>
<dbReference type="EMBL" id="KN716507">
    <property type="protein sequence ID" value="KJH44016.1"/>
    <property type="molecule type" value="Genomic_DNA"/>
</dbReference>
<dbReference type="InterPro" id="IPR027417">
    <property type="entry name" value="P-loop_NTPase"/>
</dbReference>
<evidence type="ECO:0000313" key="9">
    <source>
        <dbReference type="Proteomes" id="UP000053766"/>
    </source>
</evidence>
<keyword evidence="9" id="KW-1185">Reference proteome</keyword>
<feature type="binding site" evidence="6">
    <location>
        <begin position="219"/>
        <end position="226"/>
    </location>
    <ligand>
        <name>ATP</name>
        <dbReference type="ChEBI" id="CHEBI:30616"/>
    </ligand>
</feature>
<dbReference type="PROSITE" id="PS51456">
    <property type="entry name" value="MYOSIN_MOTOR"/>
    <property type="match status" value="1"/>
</dbReference>
<dbReference type="GO" id="GO:0051015">
    <property type="term" value="F:actin filament binding"/>
    <property type="evidence" value="ECO:0007669"/>
    <property type="project" value="TreeGrafter"/>
</dbReference>
<keyword evidence="1 6" id="KW-0547">Nucleotide-binding</keyword>
<feature type="domain" description="Myosin motor" evidence="7">
    <location>
        <begin position="125"/>
        <end position="601"/>
    </location>
</feature>
<dbReference type="Pfam" id="PF24556">
    <property type="entry name" value="SH3_Myosin-XVIIIa"/>
    <property type="match status" value="1"/>
</dbReference>
<gene>
    <name evidence="8" type="ORF">DICVIV_09972</name>
</gene>
<evidence type="ECO:0000256" key="5">
    <source>
        <dbReference type="ARBA" id="ARBA00023203"/>
    </source>
</evidence>
<dbReference type="GO" id="GO:0016020">
    <property type="term" value="C:membrane"/>
    <property type="evidence" value="ECO:0007669"/>
    <property type="project" value="TreeGrafter"/>
</dbReference>
<dbReference type="PANTHER" id="PTHR13140">
    <property type="entry name" value="MYOSIN"/>
    <property type="match status" value="1"/>
</dbReference>
<dbReference type="SMART" id="SM00242">
    <property type="entry name" value="MYSc"/>
    <property type="match status" value="1"/>
</dbReference>
<dbReference type="Gene3D" id="1.10.10.820">
    <property type="match status" value="1"/>
</dbReference>
<sequence>MPELAEFCDRRSYQSGLHGDGDQLMLGNINVALLEACEKFFEISLHKTKAARIIVYISFSLHFSIKEHSQDIPEDRRYFLIHKGGYTTVQLIKHFSDGRALVKVADREMTVDSTDIDRMNPSTLDRVGDIAALRYLNETSALHLLRQRFHSNLLHTNAGLLSVVCLTSFEESIVGQDRIVSLFKGCRRGQMPPHICATAQVIYRNLQMTGQDQCIVLTGISGSGKTSQLRNLVHYFAEVAGWTHTLPCEYLIFYQKLSLAMGVMEAFGHAASIFHRDSTRFLYLFSLGFDKAAALRAGRFYVSLLEIDRVGKIYSAEGSFHVFYYLWEGADGMLRDRLWLDSIEQPPVLPHSTKKDKKSVKEVSKFLVIPVFFSTCLIKAWNRLQHAFMELGFNENHLEAINSVLAAILHIQVAGCTPGNAQRARFLRISHAEHASVLLGVSVEDLTNAVFHGKMSENRFTSKIDAASRMVLTSRSCDSQQALQSFCAGLYEVLFYSLVESVNKAMFSNQASCWISILDYPGSSFHINWINGSGQKALGLNDLVYNYVNERVAEFFYNRCFVDTQELACTDIDRRSEEKRGLFAILEEESLFPGATDESLF</sequence>
<evidence type="ECO:0000256" key="1">
    <source>
        <dbReference type="ARBA" id="ARBA00022741"/>
    </source>
</evidence>
<dbReference type="GO" id="GO:0000146">
    <property type="term" value="F:microfilament motor activity"/>
    <property type="evidence" value="ECO:0007669"/>
    <property type="project" value="TreeGrafter"/>
</dbReference>
<keyword evidence="3 6" id="KW-0518">Myosin</keyword>
<proteinExistence type="inferred from homology"/>
<dbReference type="OrthoDB" id="2505895at2759"/>
<dbReference type="AlphaFoldDB" id="A0A0D8XNQ9"/>
<dbReference type="Gene3D" id="1.20.120.720">
    <property type="entry name" value="Myosin VI head, motor domain, U50 subdomain"/>
    <property type="match status" value="1"/>
</dbReference>
<comment type="caution">
    <text evidence="6">Lacks conserved residue(s) required for the propagation of feature annotation.</text>
</comment>
<name>A0A0D8XNQ9_DICVI</name>
<protein>
    <submittedName>
        <fullName evidence="8">Myosin head</fullName>
    </submittedName>
</protein>
<evidence type="ECO:0000256" key="3">
    <source>
        <dbReference type="ARBA" id="ARBA00023123"/>
    </source>
</evidence>
<evidence type="ECO:0000256" key="6">
    <source>
        <dbReference type="PROSITE-ProRule" id="PRU00782"/>
    </source>
</evidence>
<keyword evidence="4 6" id="KW-0505">Motor protein</keyword>
<evidence type="ECO:0000256" key="2">
    <source>
        <dbReference type="ARBA" id="ARBA00022840"/>
    </source>
</evidence>
<dbReference type="PRINTS" id="PR00193">
    <property type="entry name" value="MYOSINHEAVY"/>
</dbReference>
<dbReference type="Proteomes" id="UP000053766">
    <property type="component" value="Unassembled WGS sequence"/>
</dbReference>
<keyword evidence="2 6" id="KW-0067">ATP-binding</keyword>
<reference evidence="9" key="2">
    <citation type="journal article" date="2016" name="Sci. Rep.">
        <title>Dictyocaulus viviparus genome, variome and transcriptome elucidate lungworm biology and support future intervention.</title>
        <authorList>
            <person name="McNulty S.N."/>
            <person name="Strube C."/>
            <person name="Rosa B.A."/>
            <person name="Martin J.C."/>
            <person name="Tyagi R."/>
            <person name="Choi Y.J."/>
            <person name="Wang Q."/>
            <person name="Hallsworth Pepin K."/>
            <person name="Zhang X."/>
            <person name="Ozersky P."/>
            <person name="Wilson R.K."/>
            <person name="Sternberg P.W."/>
            <person name="Gasser R.B."/>
            <person name="Mitreva M."/>
        </authorList>
    </citation>
    <scope>NUCLEOTIDE SEQUENCE [LARGE SCALE GENOMIC DNA]</scope>
    <source>
        <strain evidence="9">HannoverDv2000</strain>
    </source>
</reference>
<dbReference type="Gene3D" id="1.20.58.530">
    <property type="match status" value="1"/>
</dbReference>
<dbReference type="STRING" id="29172.A0A0D8XNQ9"/>
<dbReference type="Gene3D" id="3.40.850.10">
    <property type="entry name" value="Kinesin motor domain"/>
    <property type="match status" value="1"/>
</dbReference>